<proteinExistence type="evidence at transcript level"/>
<evidence type="ECO:0000313" key="1">
    <source>
        <dbReference type="EMBL" id="ACN26212.1"/>
    </source>
</evidence>
<dbReference type="AlphaFoldDB" id="C0HGQ9"/>
<name>C0HGQ9_MAIZE</name>
<dbReference type="HOGENOM" id="CLU_000680_31_5_1"/>
<sequence>MKSVGLQHLAPNLESSSFEDWWEGVVAVPADPAYKGLHKGLNSLIILGAWAIWNHHNRCVFNGVQSSSSMVINWVKEESHIWCRVGASDLSSILMLQ</sequence>
<accession>C0HGQ9</accession>
<reference evidence="1" key="1">
    <citation type="journal article" date="2009" name="PLoS Genet.">
        <title>Sequencing, mapping, and analysis of 27,455 maize full-length cDNAs.</title>
        <authorList>
            <person name="Soderlund C."/>
            <person name="Descour A."/>
            <person name="Kudrna D."/>
            <person name="Bomhoff M."/>
            <person name="Boyd L."/>
            <person name="Currie J."/>
            <person name="Angelova A."/>
            <person name="Collura K."/>
            <person name="Wissotski M."/>
            <person name="Ashley E."/>
            <person name="Morrow D."/>
            <person name="Fernandes J."/>
            <person name="Walbot V."/>
            <person name="Yu Y."/>
        </authorList>
    </citation>
    <scope>NUCLEOTIDE SEQUENCE</scope>
    <source>
        <strain evidence="1">B73</strain>
    </source>
</reference>
<dbReference type="EMBL" id="BT061515">
    <property type="protein sequence ID" value="ACN26212.1"/>
    <property type="molecule type" value="mRNA"/>
</dbReference>
<protein>
    <submittedName>
        <fullName evidence="1">Uncharacterized protein</fullName>
    </submittedName>
</protein>
<organism evidence="1">
    <name type="scientific">Zea mays</name>
    <name type="common">Maize</name>
    <dbReference type="NCBI Taxonomy" id="4577"/>
    <lineage>
        <taxon>Eukaryota</taxon>
        <taxon>Viridiplantae</taxon>
        <taxon>Streptophyta</taxon>
        <taxon>Embryophyta</taxon>
        <taxon>Tracheophyta</taxon>
        <taxon>Spermatophyta</taxon>
        <taxon>Magnoliopsida</taxon>
        <taxon>Liliopsida</taxon>
        <taxon>Poales</taxon>
        <taxon>Poaceae</taxon>
        <taxon>PACMAD clade</taxon>
        <taxon>Panicoideae</taxon>
        <taxon>Andropogonodae</taxon>
        <taxon>Andropogoneae</taxon>
        <taxon>Tripsacinae</taxon>
        <taxon>Zea</taxon>
    </lineage>
</organism>